<keyword evidence="3 8" id="KW-0813">Transport</keyword>
<evidence type="ECO:0000256" key="4">
    <source>
        <dbReference type="ARBA" id="ARBA00022475"/>
    </source>
</evidence>
<keyword evidence="5 8" id="KW-0812">Transmembrane</keyword>
<dbReference type="AlphaFoldDB" id="A0A0R2CJX0"/>
<accession>A0A0R2CJX0</accession>
<evidence type="ECO:0000256" key="6">
    <source>
        <dbReference type="ARBA" id="ARBA00022989"/>
    </source>
</evidence>
<dbReference type="CDD" id="cd06261">
    <property type="entry name" value="TM_PBP2"/>
    <property type="match status" value="1"/>
</dbReference>
<dbReference type="Pfam" id="PF00528">
    <property type="entry name" value="BPD_transp_1"/>
    <property type="match status" value="1"/>
</dbReference>
<dbReference type="GO" id="GO:0005886">
    <property type="term" value="C:plasma membrane"/>
    <property type="evidence" value="ECO:0007669"/>
    <property type="project" value="UniProtKB-SubCell"/>
</dbReference>
<dbReference type="GO" id="GO:0055085">
    <property type="term" value="P:transmembrane transport"/>
    <property type="evidence" value="ECO:0007669"/>
    <property type="project" value="InterPro"/>
</dbReference>
<feature type="transmembrane region" description="Helical" evidence="8">
    <location>
        <begin position="7"/>
        <end position="30"/>
    </location>
</feature>
<evidence type="ECO:0000259" key="9">
    <source>
        <dbReference type="PROSITE" id="PS50928"/>
    </source>
</evidence>
<feature type="domain" description="ABC transmembrane type-1" evidence="9">
    <location>
        <begin position="56"/>
        <end position="262"/>
    </location>
</feature>
<evidence type="ECO:0000256" key="5">
    <source>
        <dbReference type="ARBA" id="ARBA00022692"/>
    </source>
</evidence>
<comment type="caution">
    <text evidence="10">The sequence shown here is derived from an EMBL/GenBank/DDBJ whole genome shotgun (WGS) entry which is preliminary data.</text>
</comment>
<protein>
    <recommendedName>
        <fullName evidence="9">ABC transmembrane type-1 domain-containing protein</fullName>
    </recommendedName>
</protein>
<dbReference type="PANTHER" id="PTHR42929:SF1">
    <property type="entry name" value="INNER MEMBRANE ABC TRANSPORTER PERMEASE PROTEIN YDCU-RELATED"/>
    <property type="match status" value="1"/>
</dbReference>
<keyword evidence="6 8" id="KW-1133">Transmembrane helix</keyword>
<reference evidence="10 11" key="1">
    <citation type="journal article" date="2015" name="Genome Announc.">
        <title>Expanding the biotechnology potential of lactobacilli through comparative genomics of 213 strains and associated genera.</title>
        <authorList>
            <person name="Sun Z."/>
            <person name="Harris H.M."/>
            <person name="McCann A."/>
            <person name="Guo C."/>
            <person name="Argimon S."/>
            <person name="Zhang W."/>
            <person name="Yang X."/>
            <person name="Jeffery I.B."/>
            <person name="Cooney J.C."/>
            <person name="Kagawa T.F."/>
            <person name="Liu W."/>
            <person name="Song Y."/>
            <person name="Salvetti E."/>
            <person name="Wrobel A."/>
            <person name="Rasinkangas P."/>
            <person name="Parkhill J."/>
            <person name="Rea M.C."/>
            <person name="O'Sullivan O."/>
            <person name="Ritari J."/>
            <person name="Douillard F.P."/>
            <person name="Paul Ross R."/>
            <person name="Yang R."/>
            <person name="Briner A.E."/>
            <person name="Felis G.E."/>
            <person name="de Vos W.M."/>
            <person name="Barrangou R."/>
            <person name="Klaenhammer T.R."/>
            <person name="Caufield P.W."/>
            <person name="Cui Y."/>
            <person name="Zhang H."/>
            <person name="O'Toole P.W."/>
        </authorList>
    </citation>
    <scope>NUCLEOTIDE SEQUENCE [LARGE SCALE GENOMIC DNA]</scope>
    <source>
        <strain evidence="10 11">DSM 21116</strain>
    </source>
</reference>
<comment type="subcellular location">
    <subcellularLocation>
        <location evidence="1 8">Cell membrane</location>
        <topology evidence="1 8">Multi-pass membrane protein</topology>
    </subcellularLocation>
</comment>
<keyword evidence="11" id="KW-1185">Reference proteome</keyword>
<dbReference type="Proteomes" id="UP000051131">
    <property type="component" value="Unassembled WGS sequence"/>
</dbReference>
<feature type="transmembrane region" description="Helical" evidence="8">
    <location>
        <begin position="244"/>
        <end position="263"/>
    </location>
</feature>
<dbReference type="InterPro" id="IPR035906">
    <property type="entry name" value="MetI-like_sf"/>
</dbReference>
<dbReference type="PANTHER" id="PTHR42929">
    <property type="entry name" value="INNER MEMBRANE ABC TRANSPORTER PERMEASE PROTEIN YDCU-RELATED-RELATED"/>
    <property type="match status" value="1"/>
</dbReference>
<gene>
    <name evidence="10" type="ORF">FC80_GL000131</name>
</gene>
<name>A0A0R2CJX0_9LACO</name>
<dbReference type="PROSITE" id="PS50928">
    <property type="entry name" value="ABC_TM1"/>
    <property type="match status" value="1"/>
</dbReference>
<dbReference type="OrthoDB" id="57323at2"/>
<dbReference type="EMBL" id="AYZE01000008">
    <property type="protein sequence ID" value="KRM91951.1"/>
    <property type="molecule type" value="Genomic_DNA"/>
</dbReference>
<evidence type="ECO:0000256" key="8">
    <source>
        <dbReference type="RuleBase" id="RU363032"/>
    </source>
</evidence>
<dbReference type="Gene3D" id="1.10.3720.10">
    <property type="entry name" value="MetI-like"/>
    <property type="match status" value="1"/>
</dbReference>
<keyword evidence="7 8" id="KW-0472">Membrane</keyword>
<evidence type="ECO:0000256" key="3">
    <source>
        <dbReference type="ARBA" id="ARBA00022448"/>
    </source>
</evidence>
<dbReference type="InterPro" id="IPR000515">
    <property type="entry name" value="MetI-like"/>
</dbReference>
<feature type="transmembrane region" description="Helical" evidence="8">
    <location>
        <begin position="128"/>
        <end position="153"/>
    </location>
</feature>
<organism evidence="10 11">
    <name type="scientific">Liquorilactobacillus cacaonum DSM 21116</name>
    <dbReference type="NCBI Taxonomy" id="1423729"/>
    <lineage>
        <taxon>Bacteria</taxon>
        <taxon>Bacillati</taxon>
        <taxon>Bacillota</taxon>
        <taxon>Bacilli</taxon>
        <taxon>Lactobacillales</taxon>
        <taxon>Lactobacillaceae</taxon>
        <taxon>Liquorilactobacillus</taxon>
    </lineage>
</organism>
<evidence type="ECO:0000313" key="10">
    <source>
        <dbReference type="EMBL" id="KRM91951.1"/>
    </source>
</evidence>
<evidence type="ECO:0000256" key="1">
    <source>
        <dbReference type="ARBA" id="ARBA00004651"/>
    </source>
</evidence>
<dbReference type="STRING" id="1423729.FC80_GL000131"/>
<feature type="transmembrane region" description="Helical" evidence="8">
    <location>
        <begin position="55"/>
        <end position="82"/>
    </location>
</feature>
<dbReference type="SUPFAM" id="SSF161098">
    <property type="entry name" value="MetI-like"/>
    <property type="match status" value="1"/>
</dbReference>
<dbReference type="PATRIC" id="fig|1423729.3.peg.133"/>
<feature type="transmembrane region" description="Helical" evidence="8">
    <location>
        <begin position="194"/>
        <end position="213"/>
    </location>
</feature>
<comment type="similarity">
    <text evidence="2">Belongs to the binding-protein-dependent transport system permease family. CysTW subfamily.</text>
</comment>
<proteinExistence type="inferred from homology"/>
<dbReference type="RefSeq" id="WP_057828428.1">
    <property type="nucleotide sequence ID" value="NZ_AYZE01000008.1"/>
</dbReference>
<sequence length="276" mass="30380">MRKRSAILLLLPAFVGVLIFTFYPLIQIIIPTLNQSSDYGKLYLEFLKSSYNQTVIFRTLAIALFTTLVVLVLGLPLAIWIARQDEKVRKLLSVIILFPMLTNAVIRNFAWIIILGKNGVFNDLLLKLHLISAPITILYTNAAIVIGSAYLFLPIMVTSLVGSITELNIETEEAAAVLGAGAMTNLFKVIIPQLTTGILTGCILVFAGTMTAYTTPQLLGGNRHLVMATLIYQQAMTLGDWTNASVVAIILIILSVVIMFAINKLMKKLDRRKVNA</sequence>
<evidence type="ECO:0000256" key="7">
    <source>
        <dbReference type="ARBA" id="ARBA00023136"/>
    </source>
</evidence>
<evidence type="ECO:0000256" key="2">
    <source>
        <dbReference type="ARBA" id="ARBA00007069"/>
    </source>
</evidence>
<keyword evidence="4" id="KW-1003">Cell membrane</keyword>
<evidence type="ECO:0000313" key="11">
    <source>
        <dbReference type="Proteomes" id="UP000051131"/>
    </source>
</evidence>
<feature type="transmembrane region" description="Helical" evidence="8">
    <location>
        <begin position="94"/>
        <end position="116"/>
    </location>
</feature>